<organism evidence="3 4">
    <name type="scientific">Actinomycetospora rhizophila</name>
    <dbReference type="NCBI Taxonomy" id="1416876"/>
    <lineage>
        <taxon>Bacteria</taxon>
        <taxon>Bacillati</taxon>
        <taxon>Actinomycetota</taxon>
        <taxon>Actinomycetes</taxon>
        <taxon>Pseudonocardiales</taxon>
        <taxon>Pseudonocardiaceae</taxon>
        <taxon>Actinomycetospora</taxon>
    </lineage>
</organism>
<evidence type="ECO:0000313" key="4">
    <source>
        <dbReference type="Proteomes" id="UP001596175"/>
    </source>
</evidence>
<dbReference type="InterPro" id="IPR037075">
    <property type="entry name" value="HCHO-activating_enzyme_sf"/>
</dbReference>
<reference evidence="4" key="1">
    <citation type="journal article" date="2019" name="Int. J. Syst. Evol. Microbiol.">
        <title>The Global Catalogue of Microorganisms (GCM) 10K type strain sequencing project: providing services to taxonomists for standard genome sequencing and annotation.</title>
        <authorList>
            <consortium name="The Broad Institute Genomics Platform"/>
            <consortium name="The Broad Institute Genome Sequencing Center for Infectious Disease"/>
            <person name="Wu L."/>
            <person name="Ma J."/>
        </authorList>
    </citation>
    <scope>NUCLEOTIDE SEQUENCE [LARGE SCALE GENOMIC DNA]</scope>
    <source>
        <strain evidence="4">XZYJ18</strain>
    </source>
</reference>
<dbReference type="InterPro" id="IPR020568">
    <property type="entry name" value="Ribosomal_Su5_D2-typ_SF"/>
</dbReference>
<dbReference type="InterPro" id="IPR014826">
    <property type="entry name" value="HCHO-activating_enzyme"/>
</dbReference>
<dbReference type="Pfam" id="PF08714">
    <property type="entry name" value="Fae"/>
    <property type="match status" value="1"/>
</dbReference>
<keyword evidence="1" id="KW-0456">Lyase</keyword>
<protein>
    <submittedName>
        <fullName evidence="3">Formaldehyde-activating enzyme</fullName>
    </submittedName>
</protein>
<dbReference type="Proteomes" id="UP001596175">
    <property type="component" value="Unassembled WGS sequence"/>
</dbReference>
<dbReference type="Gene3D" id="3.30.230.60">
    <property type="entry name" value="Formaldehyde-activating enzyme"/>
    <property type="match status" value="1"/>
</dbReference>
<dbReference type="RefSeq" id="WP_378022235.1">
    <property type="nucleotide sequence ID" value="NZ_JBHSKG010000009.1"/>
</dbReference>
<proteinExistence type="predicted"/>
<gene>
    <name evidence="3" type="ORF">ACFPK1_17565</name>
</gene>
<accession>A0ABV9ZIS1</accession>
<dbReference type="EMBL" id="JBHSKG010000009">
    <property type="protein sequence ID" value="MFC5140053.1"/>
    <property type="molecule type" value="Genomic_DNA"/>
</dbReference>
<name>A0ABV9ZIS1_9PSEU</name>
<keyword evidence="4" id="KW-1185">Reference proteome</keyword>
<comment type="caution">
    <text evidence="3">The sequence shown here is derived from an EMBL/GenBank/DDBJ whole genome shotgun (WGS) entry which is preliminary data.</text>
</comment>
<evidence type="ECO:0000313" key="3">
    <source>
        <dbReference type="EMBL" id="MFC5140053.1"/>
    </source>
</evidence>
<feature type="domain" description="Formaldehyde-activating enzyme" evidence="2">
    <location>
        <begin position="18"/>
        <end position="169"/>
    </location>
</feature>
<evidence type="ECO:0000259" key="2">
    <source>
        <dbReference type="Pfam" id="PF08714"/>
    </source>
</evidence>
<sequence length="172" mass="17951">MPGLDGRISQGWGGTPPNGVHVNVVLAQRASPTAAALTTAFASPGPGFAPILVSVGPDQPSYETLLPPTIMLNKIPTDSREVESLVFGACQVGVARGVLDAVAAELLAADQETLVFVSLWIDATAGDEDAVCRAAREATSRAVAEAVQGRPPERARRLVDERDTVTHPAYGR</sequence>
<evidence type="ECO:0000256" key="1">
    <source>
        <dbReference type="ARBA" id="ARBA00023239"/>
    </source>
</evidence>
<dbReference type="SUPFAM" id="SSF54211">
    <property type="entry name" value="Ribosomal protein S5 domain 2-like"/>
    <property type="match status" value="1"/>
</dbReference>